<feature type="transmembrane region" description="Helical" evidence="10">
    <location>
        <begin position="39"/>
        <end position="55"/>
    </location>
</feature>
<evidence type="ECO:0000313" key="12">
    <source>
        <dbReference type="EMBL" id="RVU35592.1"/>
    </source>
</evidence>
<keyword evidence="5 10" id="KW-0812">Transmembrane</keyword>
<dbReference type="SUPFAM" id="SSF55073">
    <property type="entry name" value="Nucleotide cyclase"/>
    <property type="match status" value="1"/>
</dbReference>
<feature type="transmembrane region" description="Helical" evidence="10">
    <location>
        <begin position="129"/>
        <end position="151"/>
    </location>
</feature>
<dbReference type="InterPro" id="IPR050469">
    <property type="entry name" value="Diguanylate_Cyclase"/>
</dbReference>
<evidence type="ECO:0000256" key="7">
    <source>
        <dbReference type="ARBA" id="ARBA00023136"/>
    </source>
</evidence>
<keyword evidence="13" id="KW-1185">Reference proteome</keyword>
<dbReference type="EMBL" id="SACS01000014">
    <property type="protein sequence ID" value="RVU35592.1"/>
    <property type="molecule type" value="Genomic_DNA"/>
</dbReference>
<keyword evidence="6 10" id="KW-1133">Transmembrane helix</keyword>
<comment type="subcellular location">
    <subcellularLocation>
        <location evidence="2">Cell membrane</location>
        <topology evidence="2">Multi-pass membrane protein</topology>
    </subcellularLocation>
</comment>
<dbReference type="OrthoDB" id="5496380at2"/>
<dbReference type="InterPro" id="IPR043128">
    <property type="entry name" value="Rev_trsase/Diguanyl_cyclase"/>
</dbReference>
<dbReference type="Gene3D" id="3.30.70.270">
    <property type="match status" value="1"/>
</dbReference>
<protein>
    <recommendedName>
        <fullName evidence="3">diguanylate cyclase</fullName>
        <ecNumber evidence="3">2.7.7.65</ecNumber>
    </recommendedName>
</protein>
<evidence type="ECO:0000256" key="3">
    <source>
        <dbReference type="ARBA" id="ARBA00012528"/>
    </source>
</evidence>
<evidence type="ECO:0000256" key="8">
    <source>
        <dbReference type="ARBA" id="ARBA00034247"/>
    </source>
</evidence>
<feature type="transmembrane region" description="Helical" evidence="10">
    <location>
        <begin position="88"/>
        <end position="108"/>
    </location>
</feature>
<dbReference type="CDD" id="cd01949">
    <property type="entry name" value="GGDEF"/>
    <property type="match status" value="1"/>
</dbReference>
<name>A0A437QM80_9GAMM</name>
<dbReference type="GO" id="GO:0043709">
    <property type="term" value="P:cell adhesion involved in single-species biofilm formation"/>
    <property type="evidence" value="ECO:0007669"/>
    <property type="project" value="TreeGrafter"/>
</dbReference>
<dbReference type="Proteomes" id="UP000283077">
    <property type="component" value="Unassembled WGS sequence"/>
</dbReference>
<dbReference type="NCBIfam" id="TIGR00254">
    <property type="entry name" value="GGDEF"/>
    <property type="match status" value="1"/>
</dbReference>
<dbReference type="FunFam" id="3.30.70.270:FF:000001">
    <property type="entry name" value="Diguanylate cyclase domain protein"/>
    <property type="match status" value="1"/>
</dbReference>
<dbReference type="PROSITE" id="PS50887">
    <property type="entry name" value="GGDEF"/>
    <property type="match status" value="1"/>
</dbReference>
<feature type="transmembrane region" description="Helical" evidence="10">
    <location>
        <begin position="228"/>
        <end position="250"/>
    </location>
</feature>
<dbReference type="GO" id="GO:0052621">
    <property type="term" value="F:diguanylate cyclase activity"/>
    <property type="evidence" value="ECO:0007669"/>
    <property type="project" value="UniProtKB-EC"/>
</dbReference>
<feature type="transmembrane region" description="Helical" evidence="10">
    <location>
        <begin position="282"/>
        <end position="300"/>
    </location>
</feature>
<feature type="transmembrane region" description="Helical" evidence="10">
    <location>
        <begin position="257"/>
        <end position="276"/>
    </location>
</feature>
<feature type="transmembrane region" description="Helical" evidence="10">
    <location>
        <begin position="163"/>
        <end position="182"/>
    </location>
</feature>
<dbReference type="AlphaFoldDB" id="A0A437QM80"/>
<comment type="cofactor">
    <cofactor evidence="1">
        <name>Mg(2+)</name>
        <dbReference type="ChEBI" id="CHEBI:18420"/>
    </cofactor>
</comment>
<dbReference type="InterPro" id="IPR000160">
    <property type="entry name" value="GGDEF_dom"/>
</dbReference>
<feature type="domain" description="GGDEF" evidence="11">
    <location>
        <begin position="373"/>
        <end position="509"/>
    </location>
</feature>
<proteinExistence type="predicted"/>
<dbReference type="Pfam" id="PF00990">
    <property type="entry name" value="GGDEF"/>
    <property type="match status" value="1"/>
</dbReference>
<feature type="coiled-coil region" evidence="9">
    <location>
        <begin position="318"/>
        <end position="345"/>
    </location>
</feature>
<evidence type="ECO:0000256" key="4">
    <source>
        <dbReference type="ARBA" id="ARBA00022475"/>
    </source>
</evidence>
<dbReference type="PANTHER" id="PTHR45138">
    <property type="entry name" value="REGULATORY COMPONENTS OF SENSORY TRANSDUCTION SYSTEM"/>
    <property type="match status" value="1"/>
</dbReference>
<organism evidence="12 13">
    <name type="scientific">Rheinheimera riviphila</name>
    <dbReference type="NCBI Taxonomy" id="1834037"/>
    <lineage>
        <taxon>Bacteria</taxon>
        <taxon>Pseudomonadati</taxon>
        <taxon>Pseudomonadota</taxon>
        <taxon>Gammaproteobacteria</taxon>
        <taxon>Chromatiales</taxon>
        <taxon>Chromatiaceae</taxon>
        <taxon>Rheinheimera</taxon>
    </lineage>
</organism>
<feature type="transmembrane region" description="Helical" evidence="10">
    <location>
        <begin position="12"/>
        <end position="33"/>
    </location>
</feature>
<dbReference type="SMART" id="SM00267">
    <property type="entry name" value="GGDEF"/>
    <property type="match status" value="1"/>
</dbReference>
<comment type="catalytic activity">
    <reaction evidence="8">
        <text>2 GTP = 3',3'-c-di-GMP + 2 diphosphate</text>
        <dbReference type="Rhea" id="RHEA:24898"/>
        <dbReference type="ChEBI" id="CHEBI:33019"/>
        <dbReference type="ChEBI" id="CHEBI:37565"/>
        <dbReference type="ChEBI" id="CHEBI:58805"/>
        <dbReference type="EC" id="2.7.7.65"/>
    </reaction>
</comment>
<dbReference type="Pfam" id="PF05231">
    <property type="entry name" value="MASE1"/>
    <property type="match status" value="1"/>
</dbReference>
<evidence type="ECO:0000256" key="1">
    <source>
        <dbReference type="ARBA" id="ARBA00001946"/>
    </source>
</evidence>
<evidence type="ECO:0000313" key="13">
    <source>
        <dbReference type="Proteomes" id="UP000283077"/>
    </source>
</evidence>
<keyword evidence="9" id="KW-0175">Coiled coil</keyword>
<dbReference type="GO" id="GO:0005886">
    <property type="term" value="C:plasma membrane"/>
    <property type="evidence" value="ECO:0007669"/>
    <property type="project" value="UniProtKB-SubCell"/>
</dbReference>
<dbReference type="EC" id="2.7.7.65" evidence="3"/>
<evidence type="ECO:0000256" key="2">
    <source>
        <dbReference type="ARBA" id="ARBA00004651"/>
    </source>
</evidence>
<dbReference type="InterPro" id="IPR029787">
    <property type="entry name" value="Nucleotide_cyclase"/>
</dbReference>
<dbReference type="InterPro" id="IPR007895">
    <property type="entry name" value="MASE1"/>
</dbReference>
<accession>A0A437QM80</accession>
<evidence type="ECO:0000256" key="10">
    <source>
        <dbReference type="SAM" id="Phobius"/>
    </source>
</evidence>
<dbReference type="GO" id="GO:1902201">
    <property type="term" value="P:negative regulation of bacterial-type flagellum-dependent cell motility"/>
    <property type="evidence" value="ECO:0007669"/>
    <property type="project" value="TreeGrafter"/>
</dbReference>
<evidence type="ECO:0000256" key="6">
    <source>
        <dbReference type="ARBA" id="ARBA00022989"/>
    </source>
</evidence>
<feature type="transmembrane region" description="Helical" evidence="10">
    <location>
        <begin position="203"/>
        <end position="222"/>
    </location>
</feature>
<gene>
    <name evidence="12" type="ORF">EOE67_13435</name>
</gene>
<keyword evidence="4" id="KW-1003">Cell membrane</keyword>
<reference evidence="12 13" key="1">
    <citation type="submission" date="2019-01" db="EMBL/GenBank/DDBJ databases">
        <authorList>
            <person name="Chen W.-M."/>
        </authorList>
    </citation>
    <scope>NUCLEOTIDE SEQUENCE [LARGE SCALE GENOMIC DNA]</scope>
    <source>
        <strain evidence="12 13">KYPC3</strain>
    </source>
</reference>
<keyword evidence="7 10" id="KW-0472">Membrane</keyword>
<feature type="transmembrane region" description="Helical" evidence="10">
    <location>
        <begin position="62"/>
        <end position="82"/>
    </location>
</feature>
<comment type="caution">
    <text evidence="12">The sequence shown here is derived from an EMBL/GenBank/DDBJ whole genome shotgun (WGS) entry which is preliminary data.</text>
</comment>
<evidence type="ECO:0000256" key="5">
    <source>
        <dbReference type="ARBA" id="ARBA00022692"/>
    </source>
</evidence>
<evidence type="ECO:0000259" key="11">
    <source>
        <dbReference type="PROSITE" id="PS50887"/>
    </source>
</evidence>
<evidence type="ECO:0000256" key="9">
    <source>
        <dbReference type="SAM" id="Coils"/>
    </source>
</evidence>
<dbReference type="PANTHER" id="PTHR45138:SF9">
    <property type="entry name" value="DIGUANYLATE CYCLASE DGCM-RELATED"/>
    <property type="match status" value="1"/>
</dbReference>
<sequence>MRIGFLEKPKRQPLSVLLLLMFCLYLGLALITMFIFETITVWPSTGVALAAFLLCGKRIWPAIFAASLAVLLIYFFSLGQPFSMTQSLLIMLATASGNTLSAMLALYFCGRVSSLQQSFGDLLWVLKRFLPATAICGAVASVFGIGVYWLLGLSWVEHYVTGIANWSVSNMVGALIGTPLLISCFLQPGWRRMLDKVRWKYQAVFCLLLLAFFLFGPGQIWLPPGFQQPALLLMPLLFVALTANQSFIFIFQGLTFLLVWVGTTMGYGPFITGHAAETATAMQLFCGFLAAVVLIIQALLCEQRKLRKLWTSDLLSSNRKLEQRVQERTRQLSEANRQLAQLSVTDGLTQLANRRRFDEYLQAEWQRASRLQQPLGLMMLDVDWFKNYNDCYGHLQGDEALRQVGQLLRLGARRTTDLAARYGGEEFALVVPLADANYLKQQADLLRLAFASLNIAHQTSPLGRLTVSIGIAVLVPQAHETSMVLIEKADQALYLAKNNGRNQVVIAQSTPLQ</sequence>